<dbReference type="InterPro" id="IPR006062">
    <property type="entry name" value="His_biosynth"/>
</dbReference>
<dbReference type="Proteomes" id="UP000297891">
    <property type="component" value="Unassembled WGS sequence"/>
</dbReference>
<dbReference type="InterPro" id="IPR044524">
    <property type="entry name" value="Isoase_HisA-like"/>
</dbReference>
<organism evidence="12 13">
    <name type="scientific">Leptospira brenneri</name>
    <dbReference type="NCBI Taxonomy" id="2023182"/>
    <lineage>
        <taxon>Bacteria</taxon>
        <taxon>Pseudomonadati</taxon>
        <taxon>Spirochaetota</taxon>
        <taxon>Spirochaetia</taxon>
        <taxon>Leptospirales</taxon>
        <taxon>Leptospiraceae</taxon>
        <taxon>Leptospira</taxon>
    </lineage>
</organism>
<dbReference type="GO" id="GO:0003949">
    <property type="term" value="F:1-(5-phosphoribosyl)-5-[(5-phosphoribosylamino)methylideneamino]imidazole-4-carboxamide isomerase activity"/>
    <property type="evidence" value="ECO:0007669"/>
    <property type="project" value="UniProtKB-UniRule"/>
</dbReference>
<dbReference type="EC" id="5.3.1.16" evidence="9 11"/>
<dbReference type="GO" id="GO:0000105">
    <property type="term" value="P:L-histidine biosynthetic process"/>
    <property type="evidence" value="ECO:0007669"/>
    <property type="project" value="UniProtKB-UniRule"/>
</dbReference>
<dbReference type="Pfam" id="PF00977">
    <property type="entry name" value="His_biosynth"/>
    <property type="match status" value="1"/>
</dbReference>
<dbReference type="GO" id="GO:0005737">
    <property type="term" value="C:cytoplasm"/>
    <property type="evidence" value="ECO:0007669"/>
    <property type="project" value="UniProtKB-SubCell"/>
</dbReference>
<comment type="subcellular location">
    <subcellularLocation>
        <location evidence="2 9 11">Cytoplasm</location>
    </subcellularLocation>
</comment>
<keyword evidence="13" id="KW-1185">Reference proteome</keyword>
<comment type="caution">
    <text evidence="12">The sequence shown here is derived from an EMBL/GenBank/DDBJ whole genome shotgun (WGS) entry which is preliminary data.</text>
</comment>
<dbReference type="InterPro" id="IPR011060">
    <property type="entry name" value="RibuloseP-bd_barrel"/>
</dbReference>
<dbReference type="InterPro" id="IPR006063">
    <property type="entry name" value="HisA_bact_arch"/>
</dbReference>
<keyword evidence="8 9" id="KW-0413">Isomerase</keyword>
<evidence type="ECO:0000256" key="5">
    <source>
        <dbReference type="ARBA" id="ARBA00022490"/>
    </source>
</evidence>
<reference evidence="12" key="1">
    <citation type="journal article" date="2019" name="PLoS Negl. Trop. Dis.">
        <title>Revisiting the worldwide diversity of Leptospira species in the environment.</title>
        <authorList>
            <person name="Vincent A.T."/>
            <person name="Schiettekatte O."/>
            <person name="Bourhy P."/>
            <person name="Veyrier F.J."/>
            <person name="Picardeau M."/>
        </authorList>
    </citation>
    <scope>NUCLEOTIDE SEQUENCE [LARGE SCALE GENOMIC DNA]</scope>
    <source>
        <strain evidence="12">201800277</strain>
    </source>
</reference>
<dbReference type="AlphaFoldDB" id="A0A2M9XZB3"/>
<dbReference type="NCBIfam" id="TIGR00007">
    <property type="entry name" value="1-(5-phosphoribosyl)-5-[(5-phosphoribosylamino)methylideneamino]imidazole-4-carboxamide isomerase"/>
    <property type="match status" value="1"/>
</dbReference>
<keyword evidence="7 9" id="KW-0368">Histidine biosynthesis</keyword>
<evidence type="ECO:0000256" key="3">
    <source>
        <dbReference type="ARBA" id="ARBA00005133"/>
    </source>
</evidence>
<comment type="pathway">
    <text evidence="3 9 11">Amino-acid biosynthesis; L-histidine biosynthesis; L-histidine from 5-phospho-alpha-D-ribose 1-diphosphate: step 4/9.</text>
</comment>
<dbReference type="HAMAP" id="MF_01014">
    <property type="entry name" value="HisA"/>
    <property type="match status" value="1"/>
</dbReference>
<dbReference type="InterPro" id="IPR013785">
    <property type="entry name" value="Aldolase_TIM"/>
</dbReference>
<feature type="active site" description="Proton donor" evidence="9">
    <location>
        <position position="130"/>
    </location>
</feature>
<dbReference type="OrthoDB" id="9781903at2"/>
<evidence type="ECO:0000256" key="9">
    <source>
        <dbReference type="HAMAP-Rule" id="MF_01014"/>
    </source>
</evidence>
<comment type="similarity">
    <text evidence="4 9 10">Belongs to the HisA/HisF family.</text>
</comment>
<comment type="catalytic activity">
    <reaction evidence="1 9 11">
        <text>1-(5-phospho-beta-D-ribosyl)-5-[(5-phospho-beta-D-ribosylamino)methylideneamino]imidazole-4-carboxamide = 5-[(5-phospho-1-deoxy-D-ribulos-1-ylimino)methylamino]-1-(5-phospho-beta-D-ribosyl)imidazole-4-carboxamide</text>
        <dbReference type="Rhea" id="RHEA:15469"/>
        <dbReference type="ChEBI" id="CHEBI:58435"/>
        <dbReference type="ChEBI" id="CHEBI:58525"/>
        <dbReference type="EC" id="5.3.1.16"/>
    </reaction>
</comment>
<dbReference type="EMBL" id="RQFP01000001">
    <property type="protein sequence ID" value="TGK96910.1"/>
    <property type="molecule type" value="Genomic_DNA"/>
</dbReference>
<keyword evidence="5 9" id="KW-0963">Cytoplasm</keyword>
<dbReference type="InterPro" id="IPR023016">
    <property type="entry name" value="HisA/PriA"/>
</dbReference>
<dbReference type="PANTHER" id="PTHR43090">
    <property type="entry name" value="1-(5-PHOSPHORIBOSYL)-5-[(5-PHOSPHORIBOSYLAMINO)METHYLIDENEAMINO] IMIDAZOLE-4-CARBOXAMIDE ISOMERASE"/>
    <property type="match status" value="1"/>
</dbReference>
<name>A0A2M9XZB3_9LEPT</name>
<dbReference type="CDD" id="cd04732">
    <property type="entry name" value="HisA"/>
    <property type="match status" value="1"/>
</dbReference>
<dbReference type="RefSeq" id="WP_100791349.1">
    <property type="nucleotide sequence ID" value="NZ_NPDQ01000006.1"/>
</dbReference>
<evidence type="ECO:0000313" key="13">
    <source>
        <dbReference type="Proteomes" id="UP000297891"/>
    </source>
</evidence>
<dbReference type="UniPathway" id="UPA00031">
    <property type="reaction ID" value="UER00009"/>
</dbReference>
<evidence type="ECO:0000256" key="4">
    <source>
        <dbReference type="ARBA" id="ARBA00009667"/>
    </source>
</evidence>
<evidence type="ECO:0000256" key="10">
    <source>
        <dbReference type="RuleBase" id="RU003657"/>
    </source>
</evidence>
<dbReference type="FunFam" id="3.20.20.70:FF:000009">
    <property type="entry name" value="1-(5-phosphoribosyl)-5-[(5-phosphoribosylamino)methylideneamino] imidazole-4-carboxamide isomerase"/>
    <property type="match status" value="1"/>
</dbReference>
<evidence type="ECO:0000256" key="6">
    <source>
        <dbReference type="ARBA" id="ARBA00022605"/>
    </source>
</evidence>
<feature type="active site" description="Proton acceptor" evidence="9">
    <location>
        <position position="8"/>
    </location>
</feature>
<proteinExistence type="inferred from homology"/>
<evidence type="ECO:0000256" key="11">
    <source>
        <dbReference type="RuleBase" id="RU003658"/>
    </source>
</evidence>
<dbReference type="PANTHER" id="PTHR43090:SF2">
    <property type="entry name" value="1-(5-PHOSPHORIBOSYL)-5-[(5-PHOSPHORIBOSYLAMINO)METHYLIDENEAMINO] IMIDAZOLE-4-CARBOXAMIDE ISOMERASE"/>
    <property type="match status" value="1"/>
</dbReference>
<evidence type="ECO:0000256" key="2">
    <source>
        <dbReference type="ARBA" id="ARBA00004496"/>
    </source>
</evidence>
<sequence>MLVLPAIDLLDNEAVRLLQGDYSKKTVYSSEPEKMIQVFEEQGATLIHIVDLNAAKTGKSENEKAIRKIKDKCSVELELGGGIRSIDNMKFYDGLGVSRFILGTVAVEDVSVVEKGLKEYGQDRIVIGVDAKDGYVRTKGWETNSGIKYTEFLKSMYEMGIRHVIFTDISKDGMMAGPNTAVYLELLSQFPDLQLVASGGVSSVQDLVDLYDASKGKLFGAITGKAIYEGKLDLKESIRILSKKRDEN</sequence>
<evidence type="ECO:0000256" key="7">
    <source>
        <dbReference type="ARBA" id="ARBA00023102"/>
    </source>
</evidence>
<accession>A0A2M9XZB3</accession>
<protein>
    <recommendedName>
        <fullName evidence="9 11">1-(5-phosphoribosyl)-5-[(5-phosphoribosylamino)methylideneamino] imidazole-4-carboxamide isomerase</fullName>
        <ecNumber evidence="9 11">5.3.1.16</ecNumber>
    </recommendedName>
    <alternativeName>
        <fullName evidence="9">Phosphoribosylformimino-5-aminoimidazole carboxamide ribotide isomerase</fullName>
    </alternativeName>
</protein>
<evidence type="ECO:0000256" key="8">
    <source>
        <dbReference type="ARBA" id="ARBA00023235"/>
    </source>
</evidence>
<evidence type="ECO:0000313" key="12">
    <source>
        <dbReference type="EMBL" id="TGK96910.1"/>
    </source>
</evidence>
<dbReference type="GO" id="GO:0000162">
    <property type="term" value="P:L-tryptophan biosynthetic process"/>
    <property type="evidence" value="ECO:0007669"/>
    <property type="project" value="TreeGrafter"/>
</dbReference>
<evidence type="ECO:0000256" key="1">
    <source>
        <dbReference type="ARBA" id="ARBA00000901"/>
    </source>
</evidence>
<dbReference type="SUPFAM" id="SSF51366">
    <property type="entry name" value="Ribulose-phoshate binding barrel"/>
    <property type="match status" value="1"/>
</dbReference>
<gene>
    <name evidence="9 12" type="primary">hisA</name>
    <name evidence="12" type="ORF">EHQ30_10060</name>
</gene>
<keyword evidence="6 9" id="KW-0028">Amino-acid biosynthesis</keyword>
<dbReference type="Gene3D" id="3.20.20.70">
    <property type="entry name" value="Aldolase class I"/>
    <property type="match status" value="1"/>
</dbReference>